<protein>
    <submittedName>
        <fullName evidence="1">Uncharacterized protein</fullName>
    </submittedName>
</protein>
<reference evidence="1" key="2">
    <citation type="submission" date="2020-09" db="EMBL/GenBank/DDBJ databases">
        <authorList>
            <person name="Sun Q."/>
            <person name="Zhou Y."/>
        </authorList>
    </citation>
    <scope>NUCLEOTIDE SEQUENCE</scope>
    <source>
        <strain evidence="1">CGMCC 1.15085</strain>
    </source>
</reference>
<organism evidence="1 2">
    <name type="scientific">Flexivirga endophytica</name>
    <dbReference type="NCBI Taxonomy" id="1849103"/>
    <lineage>
        <taxon>Bacteria</taxon>
        <taxon>Bacillati</taxon>
        <taxon>Actinomycetota</taxon>
        <taxon>Actinomycetes</taxon>
        <taxon>Micrococcales</taxon>
        <taxon>Dermacoccaceae</taxon>
        <taxon>Flexivirga</taxon>
    </lineage>
</organism>
<evidence type="ECO:0000313" key="2">
    <source>
        <dbReference type="Proteomes" id="UP000636793"/>
    </source>
</evidence>
<dbReference type="AlphaFoldDB" id="A0A916WSK8"/>
<accession>A0A916WSK8</accession>
<proteinExistence type="predicted"/>
<reference evidence="1" key="1">
    <citation type="journal article" date="2014" name="Int. J. Syst. Evol. Microbiol.">
        <title>Complete genome sequence of Corynebacterium casei LMG S-19264T (=DSM 44701T), isolated from a smear-ripened cheese.</title>
        <authorList>
            <consortium name="US DOE Joint Genome Institute (JGI-PGF)"/>
            <person name="Walter F."/>
            <person name="Albersmeier A."/>
            <person name="Kalinowski J."/>
            <person name="Ruckert C."/>
        </authorList>
    </citation>
    <scope>NUCLEOTIDE SEQUENCE</scope>
    <source>
        <strain evidence="1">CGMCC 1.15085</strain>
    </source>
</reference>
<gene>
    <name evidence="1" type="ORF">GCM10011492_16250</name>
</gene>
<dbReference type="EMBL" id="BMHI01000002">
    <property type="protein sequence ID" value="GGB26726.1"/>
    <property type="molecule type" value="Genomic_DNA"/>
</dbReference>
<dbReference type="Proteomes" id="UP000636793">
    <property type="component" value="Unassembled WGS sequence"/>
</dbReference>
<sequence length="121" mass="12141">MPSGVTFDVSFEPPAAAADDDEVSLGEDVSDVVLLVVVDSSAVGASELVGGASLVGASDVAAGVEPDGVLTLAVSLLHAASPNAPAMATAPTMVRRNMLLDMTFLRCVLAEIRTCDGGDPL</sequence>
<evidence type="ECO:0000313" key="1">
    <source>
        <dbReference type="EMBL" id="GGB26726.1"/>
    </source>
</evidence>
<name>A0A916WSK8_9MICO</name>
<comment type="caution">
    <text evidence="1">The sequence shown here is derived from an EMBL/GenBank/DDBJ whole genome shotgun (WGS) entry which is preliminary data.</text>
</comment>
<keyword evidence="2" id="KW-1185">Reference proteome</keyword>